<dbReference type="Proteomes" id="UP001317322">
    <property type="component" value="Chromosome"/>
</dbReference>
<reference evidence="2 3" key="1">
    <citation type="submission" date="2022-07" db="EMBL/GenBank/DDBJ databases">
        <title>Novel species in genus cellulomonas.</title>
        <authorList>
            <person name="Ye L."/>
        </authorList>
    </citation>
    <scope>NUCLEOTIDE SEQUENCE [LARGE SCALE GENOMIC DNA]</scope>
    <source>
        <strain evidence="3">zg-Y908</strain>
    </source>
</reference>
<sequence length="229" mass="23155">MRRVLPTSPVPSTRAPRHAVRRPRRAVVAGPVVLAVLAVAGCSVPLGEAGIPGDGEVTLVAYVGSSGSGELRVRDDGAGQFVAVPAPSPGRTPDPARGGRPGAEPSGTAGRTGSGLPPVLDRAGLQELVTQQQRCDGDLLLASGDAVEVTGPCATLTVTGAGARVVAADVERLVVRADDVYVVVGGVDRFVVAGTGVRVAWEDALPHVETSGTDVRFGPVGVVRLDAGR</sequence>
<dbReference type="EMBL" id="CP101989">
    <property type="protein sequence ID" value="UUI64723.1"/>
    <property type="molecule type" value="Genomic_DNA"/>
</dbReference>
<feature type="region of interest" description="Disordered" evidence="1">
    <location>
        <begin position="1"/>
        <end position="22"/>
    </location>
</feature>
<organism evidence="2 3">
    <name type="scientific">Cellulomonas wangsupingiae</name>
    <dbReference type="NCBI Taxonomy" id="2968085"/>
    <lineage>
        <taxon>Bacteria</taxon>
        <taxon>Bacillati</taxon>
        <taxon>Actinomycetota</taxon>
        <taxon>Actinomycetes</taxon>
        <taxon>Micrococcales</taxon>
        <taxon>Cellulomonadaceae</taxon>
        <taxon>Cellulomonas</taxon>
    </lineage>
</organism>
<name>A0ABY5K3U2_9CELL</name>
<evidence type="ECO:0008006" key="4">
    <source>
        <dbReference type="Google" id="ProtNLM"/>
    </source>
</evidence>
<keyword evidence="3" id="KW-1185">Reference proteome</keyword>
<dbReference type="RefSeq" id="WP_227566342.1">
    <property type="nucleotide sequence ID" value="NZ_CP101989.1"/>
</dbReference>
<feature type="region of interest" description="Disordered" evidence="1">
    <location>
        <begin position="84"/>
        <end position="117"/>
    </location>
</feature>
<gene>
    <name evidence="2" type="ORF">NP075_16650</name>
</gene>
<accession>A0ABY5K3U2</accession>
<evidence type="ECO:0000313" key="3">
    <source>
        <dbReference type="Proteomes" id="UP001317322"/>
    </source>
</evidence>
<evidence type="ECO:0000256" key="1">
    <source>
        <dbReference type="SAM" id="MobiDB-lite"/>
    </source>
</evidence>
<evidence type="ECO:0000313" key="2">
    <source>
        <dbReference type="EMBL" id="UUI64723.1"/>
    </source>
</evidence>
<proteinExistence type="predicted"/>
<protein>
    <recommendedName>
        <fullName evidence="4">DUF3060 domain-containing protein</fullName>
    </recommendedName>
</protein>